<accession>A0A397J9G6</accession>
<protein>
    <submittedName>
        <fullName evidence="2">Uncharacterized protein</fullName>
    </submittedName>
</protein>
<keyword evidence="3" id="KW-1185">Reference proteome</keyword>
<name>A0A397J9G6_9GLOM</name>
<comment type="caution">
    <text evidence="2">The sequence shown here is derived from an EMBL/GenBank/DDBJ whole genome shotgun (WGS) entry which is preliminary data.</text>
</comment>
<sequence>MKPTVLSSWIRKAHFVFHRYPHEPTSLILEKERERHSYEPMSLILEREGESPFRLPRTSSRIYEPNSREGRRKPNSKEERRKPNSREKRRKSAKSIQTSSRTHEPNSKKERRKRVKEKDKSTSTDIFMNPRTHKPNSRKKKREENREIPIYNLDTDQDNDADNDNEIREVIKKYCVVSKSDSYKQYHGLDAIMEEVNKILKTLIHPISQYHH</sequence>
<feature type="compositionally biased region" description="Basic and acidic residues" evidence="1">
    <location>
        <begin position="75"/>
        <end position="86"/>
    </location>
</feature>
<feature type="region of interest" description="Disordered" evidence="1">
    <location>
        <begin position="46"/>
        <end position="148"/>
    </location>
</feature>
<proteinExistence type="predicted"/>
<dbReference type="OrthoDB" id="2448326at2759"/>
<gene>
    <name evidence="2" type="ORF">Glove_117g375</name>
</gene>
<evidence type="ECO:0000313" key="2">
    <source>
        <dbReference type="EMBL" id="RHZ81834.1"/>
    </source>
</evidence>
<organism evidence="2 3">
    <name type="scientific">Diversispora epigaea</name>
    <dbReference type="NCBI Taxonomy" id="1348612"/>
    <lineage>
        <taxon>Eukaryota</taxon>
        <taxon>Fungi</taxon>
        <taxon>Fungi incertae sedis</taxon>
        <taxon>Mucoromycota</taxon>
        <taxon>Glomeromycotina</taxon>
        <taxon>Glomeromycetes</taxon>
        <taxon>Diversisporales</taxon>
        <taxon>Diversisporaceae</taxon>
        <taxon>Diversispora</taxon>
    </lineage>
</organism>
<evidence type="ECO:0000256" key="1">
    <source>
        <dbReference type="SAM" id="MobiDB-lite"/>
    </source>
</evidence>
<dbReference type="AlphaFoldDB" id="A0A397J9G6"/>
<dbReference type="Proteomes" id="UP000266861">
    <property type="component" value="Unassembled WGS sequence"/>
</dbReference>
<evidence type="ECO:0000313" key="3">
    <source>
        <dbReference type="Proteomes" id="UP000266861"/>
    </source>
</evidence>
<feature type="compositionally biased region" description="Basic residues" evidence="1">
    <location>
        <begin position="131"/>
        <end position="141"/>
    </location>
</feature>
<reference evidence="2 3" key="1">
    <citation type="submission" date="2018-08" db="EMBL/GenBank/DDBJ databases">
        <title>Genome and evolution of the arbuscular mycorrhizal fungus Diversispora epigaea (formerly Glomus versiforme) and its bacterial endosymbionts.</title>
        <authorList>
            <person name="Sun X."/>
            <person name="Fei Z."/>
            <person name="Harrison M."/>
        </authorList>
    </citation>
    <scope>NUCLEOTIDE SEQUENCE [LARGE SCALE GENOMIC DNA]</scope>
    <source>
        <strain evidence="2 3">IT104</strain>
    </source>
</reference>
<dbReference type="EMBL" id="PQFF01000109">
    <property type="protein sequence ID" value="RHZ81834.1"/>
    <property type="molecule type" value="Genomic_DNA"/>
</dbReference>